<comment type="caution">
    <text evidence="4">The sequence shown here is derived from an EMBL/GenBank/DDBJ whole genome shotgun (WGS) entry which is preliminary data.</text>
</comment>
<feature type="domain" description="N-acetyltransferase" evidence="3">
    <location>
        <begin position="6"/>
        <end position="155"/>
    </location>
</feature>
<evidence type="ECO:0000259" key="3">
    <source>
        <dbReference type="PROSITE" id="PS51186"/>
    </source>
</evidence>
<keyword evidence="2" id="KW-0012">Acyltransferase</keyword>
<keyword evidence="1" id="KW-0808">Transferase</keyword>
<dbReference type="RefSeq" id="WP_113765581.1">
    <property type="nucleotide sequence ID" value="NZ_LVYK01000026.1"/>
</dbReference>
<dbReference type="GO" id="GO:0008080">
    <property type="term" value="F:N-acetyltransferase activity"/>
    <property type="evidence" value="ECO:0007669"/>
    <property type="project" value="UniProtKB-ARBA"/>
</dbReference>
<protein>
    <submittedName>
        <fullName evidence="4">GNAT family N-acetyltransferase</fullName>
    </submittedName>
</protein>
<dbReference type="PROSITE" id="PS51186">
    <property type="entry name" value="GNAT"/>
    <property type="match status" value="1"/>
</dbReference>
<evidence type="ECO:0000313" key="4">
    <source>
        <dbReference type="EMBL" id="RAS76670.1"/>
    </source>
</evidence>
<dbReference type="CDD" id="cd04301">
    <property type="entry name" value="NAT_SF"/>
    <property type="match status" value="1"/>
</dbReference>
<dbReference type="PANTHER" id="PTHR10545:SF29">
    <property type="entry name" value="GH14572P-RELATED"/>
    <property type="match status" value="1"/>
</dbReference>
<dbReference type="Proteomes" id="UP000250174">
    <property type="component" value="Unassembled WGS sequence"/>
</dbReference>
<keyword evidence="4" id="KW-0614">Plasmid</keyword>
<accession>A0AAX1QA26</accession>
<dbReference type="Pfam" id="PF00583">
    <property type="entry name" value="Acetyltransf_1"/>
    <property type="match status" value="1"/>
</dbReference>
<dbReference type="Gene3D" id="3.40.630.30">
    <property type="match status" value="1"/>
</dbReference>
<geneLocation type="plasmid" evidence="4">
    <name>pBEH1</name>
</geneLocation>
<dbReference type="PANTHER" id="PTHR10545">
    <property type="entry name" value="DIAMINE N-ACETYLTRANSFERASE"/>
    <property type="match status" value="1"/>
</dbReference>
<dbReference type="InterPro" id="IPR016181">
    <property type="entry name" value="Acyl_CoA_acyltransferase"/>
</dbReference>
<name>A0AAX1QA26_9BACI</name>
<gene>
    <name evidence="4" type="ORF">A3864_12670</name>
</gene>
<dbReference type="EMBL" id="LVYK01000026">
    <property type="protein sequence ID" value="RAS76670.1"/>
    <property type="molecule type" value="Genomic_DNA"/>
</dbReference>
<dbReference type="InterPro" id="IPR051016">
    <property type="entry name" value="Diverse_Substrate_AcTransf"/>
</dbReference>
<dbReference type="InterPro" id="IPR000182">
    <property type="entry name" value="GNAT_dom"/>
</dbReference>
<organism evidence="4 5">
    <name type="scientific">Priestia endophytica</name>
    <dbReference type="NCBI Taxonomy" id="135735"/>
    <lineage>
        <taxon>Bacteria</taxon>
        <taxon>Bacillati</taxon>
        <taxon>Bacillota</taxon>
        <taxon>Bacilli</taxon>
        <taxon>Bacillales</taxon>
        <taxon>Bacillaceae</taxon>
        <taxon>Priestia</taxon>
    </lineage>
</organism>
<reference evidence="4 5" key="1">
    <citation type="submission" date="2016-03" db="EMBL/GenBank/DDBJ databases">
        <title>Comparison of Bacillus endophyticus and B. anthracis characteristics using whole genome sequence analysis and microbiological techniques.</title>
        <authorList>
            <person name="Lekota K.E."/>
            <person name="Mafofo J."/>
            <person name="Rees J."/>
            <person name="Muchadeyi F.C."/>
            <person name="Madoroba E."/>
            <person name="Van Heerden H."/>
        </authorList>
    </citation>
    <scope>NUCLEOTIDE SEQUENCE [LARGE SCALE GENOMIC DNA]</scope>
    <source>
        <strain evidence="4 5">3631_10C</strain>
        <plasmid evidence="4">pBEH1</plasmid>
    </source>
</reference>
<evidence type="ECO:0000256" key="2">
    <source>
        <dbReference type="ARBA" id="ARBA00023315"/>
    </source>
</evidence>
<evidence type="ECO:0000256" key="1">
    <source>
        <dbReference type="ARBA" id="ARBA00022679"/>
    </source>
</evidence>
<proteinExistence type="predicted"/>
<evidence type="ECO:0000313" key="5">
    <source>
        <dbReference type="Proteomes" id="UP000250174"/>
    </source>
</evidence>
<sequence length="155" mass="17941">MNTVSSYIRPIDFLDVEKFMPLVKSYIVDFYKCPIPFDEELFNHITSLIKEPVLGKQFVIEQEDEFVGFATLYFTFSTTKVSKIAILNDLFIKGGHRGKGLGEELFEFALNYSKKHDYAVMSWKTASDNEQAQSLYNKKGGTITNDHWINYEIKL</sequence>
<dbReference type="AlphaFoldDB" id="A0AAX1QA26"/>
<dbReference type="SUPFAM" id="SSF55729">
    <property type="entry name" value="Acyl-CoA N-acyltransferases (Nat)"/>
    <property type="match status" value="1"/>
</dbReference>